<accession>A0A7W5ZQ99</accession>
<gene>
    <name evidence="2" type="ORF">FHS57_005139</name>
</gene>
<proteinExistence type="predicted"/>
<dbReference type="AlphaFoldDB" id="A0A7W5ZQ99"/>
<evidence type="ECO:0000256" key="1">
    <source>
        <dbReference type="SAM" id="Phobius"/>
    </source>
</evidence>
<keyword evidence="1" id="KW-0472">Membrane</keyword>
<evidence type="ECO:0000313" key="2">
    <source>
        <dbReference type="EMBL" id="MBB3841118.1"/>
    </source>
</evidence>
<comment type="caution">
    <text evidence="2">The sequence shown here is derived from an EMBL/GenBank/DDBJ whole genome shotgun (WGS) entry which is preliminary data.</text>
</comment>
<organism evidence="2 3">
    <name type="scientific">Runella defluvii</name>
    <dbReference type="NCBI Taxonomy" id="370973"/>
    <lineage>
        <taxon>Bacteria</taxon>
        <taxon>Pseudomonadati</taxon>
        <taxon>Bacteroidota</taxon>
        <taxon>Cytophagia</taxon>
        <taxon>Cytophagales</taxon>
        <taxon>Spirosomataceae</taxon>
        <taxon>Runella</taxon>
    </lineage>
</organism>
<reference evidence="2 3" key="1">
    <citation type="submission" date="2020-08" db="EMBL/GenBank/DDBJ databases">
        <title>Genomic Encyclopedia of Type Strains, Phase IV (KMG-IV): sequencing the most valuable type-strain genomes for metagenomic binning, comparative biology and taxonomic classification.</title>
        <authorList>
            <person name="Goeker M."/>
        </authorList>
    </citation>
    <scope>NUCLEOTIDE SEQUENCE [LARGE SCALE GENOMIC DNA]</scope>
    <source>
        <strain evidence="2 3">DSM 17976</strain>
    </source>
</reference>
<dbReference type="EMBL" id="JACIBY010000014">
    <property type="protein sequence ID" value="MBB3841118.1"/>
    <property type="molecule type" value="Genomic_DNA"/>
</dbReference>
<evidence type="ECO:0000313" key="3">
    <source>
        <dbReference type="Proteomes" id="UP000541352"/>
    </source>
</evidence>
<dbReference type="Proteomes" id="UP000541352">
    <property type="component" value="Unassembled WGS sequence"/>
</dbReference>
<keyword evidence="1" id="KW-0812">Transmembrane</keyword>
<keyword evidence="3" id="KW-1185">Reference proteome</keyword>
<sequence length="68" mass="7781">METQNNSFLDAIMAWFQGEKVPEFTFNISIENQTLLKLVGYSSLLIVGAIALNQWLLRATLKRFFGKN</sequence>
<protein>
    <submittedName>
        <fullName evidence="2">Uncharacterized protein</fullName>
    </submittedName>
</protein>
<dbReference type="RefSeq" id="WP_183978579.1">
    <property type="nucleotide sequence ID" value="NZ_JACIBY010000014.1"/>
</dbReference>
<name>A0A7W5ZQ99_9BACT</name>
<feature type="transmembrane region" description="Helical" evidence="1">
    <location>
        <begin position="38"/>
        <end position="57"/>
    </location>
</feature>
<keyword evidence="1" id="KW-1133">Transmembrane helix</keyword>